<evidence type="ECO:0000256" key="1">
    <source>
        <dbReference type="SAM" id="MobiDB-lite"/>
    </source>
</evidence>
<evidence type="ECO:0000313" key="3">
    <source>
        <dbReference type="Proteomes" id="UP000675881"/>
    </source>
</evidence>
<organism evidence="2 3">
    <name type="scientific">Lepeophtheirus salmonis</name>
    <name type="common">Salmon louse</name>
    <name type="synonym">Caligus salmonis</name>
    <dbReference type="NCBI Taxonomy" id="72036"/>
    <lineage>
        <taxon>Eukaryota</taxon>
        <taxon>Metazoa</taxon>
        <taxon>Ecdysozoa</taxon>
        <taxon>Arthropoda</taxon>
        <taxon>Crustacea</taxon>
        <taxon>Multicrustacea</taxon>
        <taxon>Hexanauplia</taxon>
        <taxon>Copepoda</taxon>
        <taxon>Siphonostomatoida</taxon>
        <taxon>Caligidae</taxon>
        <taxon>Lepeophtheirus</taxon>
    </lineage>
</organism>
<name>A0A7R8HAN2_LEPSM</name>
<proteinExistence type="predicted"/>
<feature type="compositionally biased region" description="Low complexity" evidence="1">
    <location>
        <begin position="24"/>
        <end position="39"/>
    </location>
</feature>
<gene>
    <name evidence="2" type="ORF">LSAA_9579</name>
</gene>
<feature type="region of interest" description="Disordered" evidence="1">
    <location>
        <begin position="1"/>
        <end position="39"/>
    </location>
</feature>
<evidence type="ECO:0000313" key="2">
    <source>
        <dbReference type="EMBL" id="CAF2958992.1"/>
    </source>
</evidence>
<dbReference type="EMBL" id="HG994584">
    <property type="protein sequence ID" value="CAF2958992.1"/>
    <property type="molecule type" value="Genomic_DNA"/>
</dbReference>
<keyword evidence="3" id="KW-1185">Reference proteome</keyword>
<dbReference type="OrthoDB" id="6088188at2759"/>
<reference evidence="2" key="1">
    <citation type="submission" date="2021-02" db="EMBL/GenBank/DDBJ databases">
        <authorList>
            <person name="Bekaert M."/>
        </authorList>
    </citation>
    <scope>NUCLEOTIDE SEQUENCE</scope>
    <source>
        <strain evidence="2">IoA-00</strain>
    </source>
</reference>
<dbReference type="AlphaFoldDB" id="A0A7R8HAN2"/>
<protein>
    <submittedName>
        <fullName evidence="2">(salmon louse) hypothetical protein</fullName>
    </submittedName>
</protein>
<dbReference type="Proteomes" id="UP000675881">
    <property type="component" value="Chromosome 5"/>
</dbReference>
<sequence length="73" mass="8617">MARSLPCFADKSSSQHYHHHIPYSNNNRSHLRNRNSNSSDPQILNYILNAIQRDHRIPKRFSFNSTTLSRYCT</sequence>
<accession>A0A7R8HAN2</accession>